<name>U4L978_PYROM</name>
<sequence length="77" mass="8748">MIHRIARALLFNVPTGEEVEESIVQQAPESIATETEDMPVHRRRLLTTELCPTLPGFARLCQNPPRLHTGYSRSMCM</sequence>
<keyword evidence="2" id="KW-1185">Reference proteome</keyword>
<protein>
    <submittedName>
        <fullName evidence="1">Uncharacterized protein</fullName>
    </submittedName>
</protein>
<proteinExistence type="predicted"/>
<evidence type="ECO:0000313" key="1">
    <source>
        <dbReference type="EMBL" id="CCX13608.1"/>
    </source>
</evidence>
<gene>
    <name evidence="1" type="ORF">PCON_13201</name>
</gene>
<evidence type="ECO:0000313" key="2">
    <source>
        <dbReference type="Proteomes" id="UP000018144"/>
    </source>
</evidence>
<organism evidence="1 2">
    <name type="scientific">Pyronema omphalodes (strain CBS 100304)</name>
    <name type="common">Pyronema confluens</name>
    <dbReference type="NCBI Taxonomy" id="1076935"/>
    <lineage>
        <taxon>Eukaryota</taxon>
        <taxon>Fungi</taxon>
        <taxon>Dikarya</taxon>
        <taxon>Ascomycota</taxon>
        <taxon>Pezizomycotina</taxon>
        <taxon>Pezizomycetes</taxon>
        <taxon>Pezizales</taxon>
        <taxon>Pyronemataceae</taxon>
        <taxon>Pyronema</taxon>
    </lineage>
</organism>
<accession>U4L978</accession>
<dbReference type="EMBL" id="HF935853">
    <property type="protein sequence ID" value="CCX13608.1"/>
    <property type="molecule type" value="Genomic_DNA"/>
</dbReference>
<dbReference type="Proteomes" id="UP000018144">
    <property type="component" value="Unassembled WGS sequence"/>
</dbReference>
<dbReference type="AlphaFoldDB" id="U4L978"/>
<reference evidence="1 2" key="1">
    <citation type="journal article" date="2013" name="PLoS Genet.">
        <title>The genome and development-dependent transcriptomes of Pyronema confluens: a window into fungal evolution.</title>
        <authorList>
            <person name="Traeger S."/>
            <person name="Altegoer F."/>
            <person name="Freitag M."/>
            <person name="Gabaldon T."/>
            <person name="Kempken F."/>
            <person name="Kumar A."/>
            <person name="Marcet-Houben M."/>
            <person name="Poggeler S."/>
            <person name="Stajich J.E."/>
            <person name="Nowrousian M."/>
        </authorList>
    </citation>
    <scope>NUCLEOTIDE SEQUENCE [LARGE SCALE GENOMIC DNA]</scope>
    <source>
        <strain evidence="2">CBS 100304</strain>
        <tissue evidence="1">Vegetative mycelium</tissue>
    </source>
</reference>